<dbReference type="PANTHER" id="PTHR33657:SF8">
    <property type="entry name" value="DOMAIN PROTEIN, PUTATIVE (AFU_ORTHOLOGUE AFUA_5G00600)-RELATED"/>
    <property type="match status" value="1"/>
</dbReference>
<dbReference type="Proteomes" id="UP000053236">
    <property type="component" value="Unassembled WGS sequence"/>
</dbReference>
<protein>
    <submittedName>
        <fullName evidence="5">Uncharacterized protein</fullName>
    </submittedName>
</protein>
<dbReference type="GO" id="GO:0005576">
    <property type="term" value="C:extracellular region"/>
    <property type="evidence" value="ECO:0007669"/>
    <property type="project" value="UniProtKB-SubCell"/>
</dbReference>
<comment type="similarity">
    <text evidence="2">Belongs to the Necrosis inducing protein (NPP1) family.</text>
</comment>
<evidence type="ECO:0000256" key="1">
    <source>
        <dbReference type="ARBA" id="ARBA00004613"/>
    </source>
</evidence>
<dbReference type="InterPro" id="IPR008701">
    <property type="entry name" value="NPP1"/>
</dbReference>
<dbReference type="EMBL" id="KI684603">
    <property type="protein sequence ID" value="ETK94458.1"/>
    <property type="molecule type" value="Genomic_DNA"/>
</dbReference>
<name>W2HGU9_PHYNI</name>
<keyword evidence="3" id="KW-0964">Secreted</keyword>
<dbReference type="VEuPathDB" id="FungiDB:PPTG_19242"/>
<evidence type="ECO:0000256" key="2">
    <source>
        <dbReference type="ARBA" id="ARBA00009520"/>
    </source>
</evidence>
<evidence type="ECO:0000256" key="4">
    <source>
        <dbReference type="ARBA" id="ARBA00023026"/>
    </source>
</evidence>
<gene>
    <name evidence="5" type="ORF">L915_02501</name>
</gene>
<dbReference type="Pfam" id="PF05630">
    <property type="entry name" value="NPP1"/>
    <property type="match status" value="1"/>
</dbReference>
<accession>W2HGU9</accession>
<evidence type="ECO:0000313" key="5">
    <source>
        <dbReference type="EMBL" id="ETK94458.1"/>
    </source>
</evidence>
<reference evidence="5" key="1">
    <citation type="submission" date="2013-11" db="EMBL/GenBank/DDBJ databases">
        <title>The Genome Sequence of Phytophthora parasitica CJ02B3.</title>
        <authorList>
            <consortium name="The Broad Institute Genomics Platform"/>
            <person name="Russ C."/>
            <person name="Tyler B."/>
            <person name="Panabieres F."/>
            <person name="Shan W."/>
            <person name="Tripathy S."/>
            <person name="Grunwald N."/>
            <person name="Machado M."/>
            <person name="Johnson C.S."/>
            <person name="Arredondo F."/>
            <person name="Hong C."/>
            <person name="Coffey M."/>
            <person name="Young S.K."/>
            <person name="Zeng Q."/>
            <person name="Gargeya S."/>
            <person name="Fitzgerald M."/>
            <person name="Abouelleil A."/>
            <person name="Alvarado L."/>
            <person name="Chapman S.B."/>
            <person name="Gainer-Dewar J."/>
            <person name="Goldberg J."/>
            <person name="Griggs A."/>
            <person name="Gujja S."/>
            <person name="Hansen M."/>
            <person name="Howarth C."/>
            <person name="Imamovic A."/>
            <person name="Ireland A."/>
            <person name="Larimer J."/>
            <person name="McCowan C."/>
            <person name="Murphy C."/>
            <person name="Pearson M."/>
            <person name="Poon T.W."/>
            <person name="Priest M."/>
            <person name="Roberts A."/>
            <person name="Saif S."/>
            <person name="Shea T."/>
            <person name="Sykes S."/>
            <person name="Wortman J."/>
            <person name="Nusbaum C."/>
            <person name="Birren B."/>
        </authorList>
    </citation>
    <scope>NUCLEOTIDE SEQUENCE [LARGE SCALE GENOMIC DNA]</scope>
    <source>
        <strain evidence="5">CJ02B3</strain>
    </source>
</reference>
<sequence length="55" mass="6239">MSLSGVGGEFQDLIMWEQLTDVARMGLNDSTNFENAEVPISDDHYEDHLDKAWPL</sequence>
<comment type="subcellular location">
    <subcellularLocation>
        <location evidence="1">Secreted</location>
    </subcellularLocation>
</comment>
<dbReference type="PANTHER" id="PTHR33657">
    <property type="entry name" value="DOMAIN PROTEIN, PUTATIVE (AFU_ORTHOLOGUE AFUA_5G00600)-RELATED"/>
    <property type="match status" value="1"/>
</dbReference>
<organism evidence="5">
    <name type="scientific">Phytophthora nicotianae</name>
    <name type="common">Potato buckeye rot agent</name>
    <name type="synonym">Phytophthora parasitica</name>
    <dbReference type="NCBI Taxonomy" id="4792"/>
    <lineage>
        <taxon>Eukaryota</taxon>
        <taxon>Sar</taxon>
        <taxon>Stramenopiles</taxon>
        <taxon>Oomycota</taxon>
        <taxon>Peronosporomycetes</taxon>
        <taxon>Peronosporales</taxon>
        <taxon>Peronosporaceae</taxon>
        <taxon>Phytophthora</taxon>
    </lineage>
</organism>
<evidence type="ECO:0000256" key="3">
    <source>
        <dbReference type="ARBA" id="ARBA00022525"/>
    </source>
</evidence>
<dbReference type="AlphaFoldDB" id="W2HGU9"/>
<proteinExistence type="inferred from homology"/>
<keyword evidence="4" id="KW-0843">Virulence</keyword>